<feature type="chain" id="PRO_5046397845" evidence="1">
    <location>
        <begin position="22"/>
        <end position="90"/>
    </location>
</feature>
<evidence type="ECO:0000256" key="1">
    <source>
        <dbReference type="SAM" id="SignalP"/>
    </source>
</evidence>
<dbReference type="RefSeq" id="WP_379487810.1">
    <property type="nucleotide sequence ID" value="NZ_JBHLWK010000015.1"/>
</dbReference>
<keyword evidence="3" id="KW-1185">Reference proteome</keyword>
<dbReference type="Proteomes" id="UP001589798">
    <property type="component" value="Unassembled WGS sequence"/>
</dbReference>
<reference evidence="2 3" key="1">
    <citation type="submission" date="2024-09" db="EMBL/GenBank/DDBJ databases">
        <authorList>
            <person name="Sun Q."/>
            <person name="Mori K."/>
        </authorList>
    </citation>
    <scope>NUCLEOTIDE SEQUENCE [LARGE SCALE GENOMIC DNA]</scope>
    <source>
        <strain evidence="2 3">CCM 7706</strain>
    </source>
</reference>
<proteinExistence type="predicted"/>
<feature type="signal peptide" evidence="1">
    <location>
        <begin position="1"/>
        <end position="21"/>
    </location>
</feature>
<sequence length="90" mass="8807">MKTFAVSMALGAVLLSTAAQAADQRPAYIAFKAGATKTAAPAAPATPVVAKRKSLQSEVVVPAVLGVAAVGTGLALALDGGNDDDDASPE</sequence>
<name>A0ABV6CWH7_9SPHN</name>
<gene>
    <name evidence="2" type="ORF">ACFFJC_12445</name>
</gene>
<evidence type="ECO:0000313" key="2">
    <source>
        <dbReference type="EMBL" id="MFC0205074.1"/>
    </source>
</evidence>
<dbReference type="EMBL" id="JBHLWK010000015">
    <property type="protein sequence ID" value="MFC0205074.1"/>
    <property type="molecule type" value="Genomic_DNA"/>
</dbReference>
<evidence type="ECO:0000313" key="3">
    <source>
        <dbReference type="Proteomes" id="UP001589798"/>
    </source>
</evidence>
<protein>
    <submittedName>
        <fullName evidence="2">Uncharacterized protein</fullName>
    </submittedName>
</protein>
<keyword evidence="1" id="KW-0732">Signal</keyword>
<comment type="caution">
    <text evidence="2">The sequence shown here is derived from an EMBL/GenBank/DDBJ whole genome shotgun (WGS) entry which is preliminary data.</text>
</comment>
<accession>A0ABV6CWH7</accession>
<organism evidence="2 3">
    <name type="scientific">Novosphingobium soli</name>
    <dbReference type="NCBI Taxonomy" id="574956"/>
    <lineage>
        <taxon>Bacteria</taxon>
        <taxon>Pseudomonadati</taxon>
        <taxon>Pseudomonadota</taxon>
        <taxon>Alphaproteobacteria</taxon>
        <taxon>Sphingomonadales</taxon>
        <taxon>Sphingomonadaceae</taxon>
        <taxon>Novosphingobium</taxon>
    </lineage>
</organism>